<dbReference type="InterPro" id="IPR049174">
    <property type="entry name" value="Beta-AFase-like"/>
</dbReference>
<dbReference type="Pfam" id="PF20736">
    <property type="entry name" value="Glyco_hydro127M"/>
    <property type="match status" value="1"/>
</dbReference>
<dbReference type="EMBL" id="BARV01017844">
    <property type="protein sequence ID" value="GAI27948.1"/>
    <property type="molecule type" value="Genomic_DNA"/>
</dbReference>
<feature type="domain" description="Non-reducing end beta-L-arabinofuranosidase-like GH127 middle" evidence="1">
    <location>
        <begin position="57"/>
        <end position="153"/>
    </location>
</feature>
<evidence type="ECO:0000259" key="1">
    <source>
        <dbReference type="Pfam" id="PF20736"/>
    </source>
</evidence>
<sequence>NTLFAAQSPDGRNLRYYSPFEGKRVYFDKDTYCCPCNFRRIIAELPTMVYYRCGGGLAINLYTPSTAKVELGGGLSLAVRQETNYPTSGKVIIHLEPSKPARFPLRLRIPRWCTMANVVVNGEMVNMAVRGGLFFTIERQWKSGDRVELQMPMEWRVIKGRKAQAGRVAVMRGPVLFCLNPERNKDVKIEELKLLRLELASPQGPDKDNTVRPDGMACRVRAWNPNSYVGGPDMKLILTEFTDPGGQLTYFLVPNPYENISIDDELIEPDRGR</sequence>
<proteinExistence type="predicted"/>
<dbReference type="PANTHER" id="PTHR43465:SF2">
    <property type="entry name" value="DUF1680 DOMAIN PROTEIN (AFU_ORTHOLOGUE AFUA_1G08910)"/>
    <property type="match status" value="1"/>
</dbReference>
<evidence type="ECO:0000313" key="2">
    <source>
        <dbReference type="EMBL" id="GAI27948.1"/>
    </source>
</evidence>
<comment type="caution">
    <text evidence="2">The sequence shown here is derived from an EMBL/GenBank/DDBJ whole genome shotgun (WGS) entry which is preliminary data.</text>
</comment>
<dbReference type="AlphaFoldDB" id="X1M9K9"/>
<dbReference type="PANTHER" id="PTHR43465">
    <property type="entry name" value="DUF1680 DOMAIN PROTEIN (AFU_ORTHOLOGUE AFUA_1G08910)"/>
    <property type="match status" value="1"/>
</dbReference>
<organism evidence="2">
    <name type="scientific">marine sediment metagenome</name>
    <dbReference type="NCBI Taxonomy" id="412755"/>
    <lineage>
        <taxon>unclassified sequences</taxon>
        <taxon>metagenomes</taxon>
        <taxon>ecological metagenomes</taxon>
    </lineage>
</organism>
<protein>
    <recommendedName>
        <fullName evidence="1">Non-reducing end beta-L-arabinofuranosidase-like GH127 middle domain-containing protein</fullName>
    </recommendedName>
</protein>
<reference evidence="2" key="1">
    <citation type="journal article" date="2014" name="Front. Microbiol.">
        <title>High frequency of phylogenetically diverse reductive dehalogenase-homologous genes in deep subseafloor sedimentary metagenomes.</title>
        <authorList>
            <person name="Kawai M."/>
            <person name="Futagami T."/>
            <person name="Toyoda A."/>
            <person name="Takaki Y."/>
            <person name="Nishi S."/>
            <person name="Hori S."/>
            <person name="Arai W."/>
            <person name="Tsubouchi T."/>
            <person name="Morono Y."/>
            <person name="Uchiyama I."/>
            <person name="Ito T."/>
            <person name="Fujiyama A."/>
            <person name="Inagaki F."/>
            <person name="Takami H."/>
        </authorList>
    </citation>
    <scope>NUCLEOTIDE SEQUENCE</scope>
    <source>
        <strain evidence="2">Expedition CK06-06</strain>
    </source>
</reference>
<accession>X1M9K9</accession>
<name>X1M9K9_9ZZZZ</name>
<feature type="non-terminal residue" evidence="2">
    <location>
        <position position="1"/>
    </location>
</feature>
<dbReference type="InterPro" id="IPR049046">
    <property type="entry name" value="Beta-AFase-like_GH127_middle"/>
</dbReference>
<gene>
    <name evidence="2" type="ORF">S06H3_30312</name>
</gene>